<keyword evidence="4" id="KW-1185">Reference proteome</keyword>
<evidence type="ECO:0000259" key="2">
    <source>
        <dbReference type="Pfam" id="PF07143"/>
    </source>
</evidence>
<dbReference type="SUPFAM" id="SSF159245">
    <property type="entry name" value="AttH-like"/>
    <property type="match status" value="1"/>
</dbReference>
<evidence type="ECO:0000256" key="1">
    <source>
        <dbReference type="SAM" id="MobiDB-lite"/>
    </source>
</evidence>
<organism evidence="3 4">
    <name type="scientific">Meridianimarinicoccus roseus</name>
    <dbReference type="NCBI Taxonomy" id="2072018"/>
    <lineage>
        <taxon>Bacteria</taxon>
        <taxon>Pseudomonadati</taxon>
        <taxon>Pseudomonadota</taxon>
        <taxon>Alphaproteobacteria</taxon>
        <taxon>Rhodobacterales</taxon>
        <taxon>Paracoccaceae</taxon>
        <taxon>Meridianimarinicoccus</taxon>
    </lineage>
</organism>
<proteinExistence type="predicted"/>
<dbReference type="Pfam" id="PF07143">
    <property type="entry name" value="CrtC"/>
    <property type="match status" value="1"/>
</dbReference>
<evidence type="ECO:0000313" key="3">
    <source>
        <dbReference type="EMBL" id="PWR00901.1"/>
    </source>
</evidence>
<dbReference type="PANTHER" id="PTHR38591">
    <property type="entry name" value="HYDROLASE"/>
    <property type="match status" value="1"/>
</dbReference>
<dbReference type="Pfam" id="PF17186">
    <property type="entry name" value="Lipocalin_9"/>
    <property type="match status" value="1"/>
</dbReference>
<sequence>MGSDADGFTLPQPDPAFEFPHDHGPHPDFRIEWWYVTANLTGADGAEYGIQWTLFRSALRPEAPGSERGGWRAPQIWFGHAGLTAADRHFAAQTFARGGIGQAGATADPFAAWINNWAMTGRAAPGDDALDRIDLTARGDGFGYELALTAGGPLMLQGRGGYSVKSPRGQASYYYSQPHYSVSGTLDLPDGPVAVTGQAWLDREWSSQPLADSQTGWDWFSLHLSDGSKLMVYRLRDADGPDFIPAGHVGPSGAARYLPDGAVELTPLDTARVAGREIPVRWRVQWDEGGVDIVTEPLNAQAWMDLNVPYWEGPVRVHGSHQGRGYLEMTGYE</sequence>
<feature type="region of interest" description="Disordered" evidence="1">
    <location>
        <begin position="1"/>
        <end position="22"/>
    </location>
</feature>
<dbReference type="Gene3D" id="2.40.370.10">
    <property type="entry name" value="AttH-like domain"/>
    <property type="match status" value="2"/>
</dbReference>
<gene>
    <name evidence="3" type="ORF">DKT77_19895</name>
</gene>
<feature type="domain" description="AttH" evidence="2">
    <location>
        <begin position="31"/>
        <end position="207"/>
    </location>
</feature>
<accession>A0A2V2LB44</accession>
<comment type="caution">
    <text evidence="3">The sequence shown here is derived from an EMBL/GenBank/DDBJ whole genome shotgun (WGS) entry which is preliminary data.</text>
</comment>
<reference evidence="3 4" key="1">
    <citation type="submission" date="2018-05" db="EMBL/GenBank/DDBJ databases">
        <title>Rhodobacteraceae gen. nov., sp. nov. isolated from sea water.</title>
        <authorList>
            <person name="Ren Y."/>
        </authorList>
    </citation>
    <scope>NUCLEOTIDE SEQUENCE [LARGE SCALE GENOMIC DNA]</scope>
    <source>
        <strain evidence="3 4">TG-679</strain>
    </source>
</reference>
<dbReference type="PANTHER" id="PTHR38591:SF1">
    <property type="entry name" value="BLL1000 PROTEIN"/>
    <property type="match status" value="1"/>
</dbReference>
<protein>
    <submittedName>
        <fullName evidence="3">Iron ABC transporter permease</fullName>
    </submittedName>
</protein>
<dbReference type="InterPro" id="IPR023374">
    <property type="entry name" value="AttH-like_dom_sf"/>
</dbReference>
<dbReference type="AlphaFoldDB" id="A0A2V2LB44"/>
<dbReference type="Proteomes" id="UP000245680">
    <property type="component" value="Unassembled WGS sequence"/>
</dbReference>
<evidence type="ECO:0000313" key="4">
    <source>
        <dbReference type="Proteomes" id="UP000245680"/>
    </source>
</evidence>
<name>A0A2V2LB44_9RHOB</name>
<dbReference type="OrthoDB" id="9770826at2"/>
<dbReference type="InterPro" id="IPR010791">
    <property type="entry name" value="AttH_dom"/>
</dbReference>
<dbReference type="EMBL" id="QGKU01000068">
    <property type="protein sequence ID" value="PWR00901.1"/>
    <property type="molecule type" value="Genomic_DNA"/>
</dbReference>